<sequence>MATSSLASAASSFVFTSNITNNCTPRTSSIVFANKHGSNLRRLVVRAEEASAVTETKEAPKPPPIGPKRGTKVRILRRESYWYKECGSVVTVDQDPATRYPVVVRFDKVDYANISTNNFALDEIQEV</sequence>
<dbReference type="Proteomes" id="UP000827976">
    <property type="component" value="Chromosome 1"/>
</dbReference>
<evidence type="ECO:0000313" key="1">
    <source>
        <dbReference type="EMBL" id="KAH7691642.1"/>
    </source>
</evidence>
<organism evidence="1 2">
    <name type="scientific">Dioscorea alata</name>
    <name type="common">Purple yam</name>
    <dbReference type="NCBI Taxonomy" id="55571"/>
    <lineage>
        <taxon>Eukaryota</taxon>
        <taxon>Viridiplantae</taxon>
        <taxon>Streptophyta</taxon>
        <taxon>Embryophyta</taxon>
        <taxon>Tracheophyta</taxon>
        <taxon>Spermatophyta</taxon>
        <taxon>Magnoliopsida</taxon>
        <taxon>Liliopsida</taxon>
        <taxon>Dioscoreales</taxon>
        <taxon>Dioscoreaceae</taxon>
        <taxon>Dioscorea</taxon>
    </lineage>
</organism>
<proteinExistence type="predicted"/>
<gene>
    <name evidence="1" type="ORF">IHE45_01G012000</name>
</gene>
<keyword evidence="2" id="KW-1185">Reference proteome</keyword>
<name>A0ACB7WT09_DIOAL</name>
<protein>
    <submittedName>
        <fullName evidence="1">Photosystem I subunit IV protein</fullName>
    </submittedName>
</protein>
<evidence type="ECO:0000313" key="2">
    <source>
        <dbReference type="Proteomes" id="UP000827976"/>
    </source>
</evidence>
<accession>A0ACB7WT09</accession>
<comment type="caution">
    <text evidence="1">The sequence shown here is derived from an EMBL/GenBank/DDBJ whole genome shotgun (WGS) entry which is preliminary data.</text>
</comment>
<reference evidence="2" key="1">
    <citation type="journal article" date="2022" name="Nat. Commun.">
        <title>Chromosome evolution and the genetic basis of agronomically important traits in greater yam.</title>
        <authorList>
            <person name="Bredeson J.V."/>
            <person name="Lyons J.B."/>
            <person name="Oniyinde I.O."/>
            <person name="Okereke N.R."/>
            <person name="Kolade O."/>
            <person name="Nnabue I."/>
            <person name="Nwadili C.O."/>
            <person name="Hribova E."/>
            <person name="Parker M."/>
            <person name="Nwogha J."/>
            <person name="Shu S."/>
            <person name="Carlson J."/>
            <person name="Kariba R."/>
            <person name="Muthemba S."/>
            <person name="Knop K."/>
            <person name="Barton G.J."/>
            <person name="Sherwood A.V."/>
            <person name="Lopez-Montes A."/>
            <person name="Asiedu R."/>
            <person name="Jamnadass R."/>
            <person name="Muchugi A."/>
            <person name="Goodstein D."/>
            <person name="Egesi C.N."/>
            <person name="Featherston J."/>
            <person name="Asfaw A."/>
            <person name="Simpson G.G."/>
            <person name="Dolezel J."/>
            <person name="Hendre P.S."/>
            <person name="Van Deynze A."/>
            <person name="Kumar P.L."/>
            <person name="Obidiegwu J.E."/>
            <person name="Bhattacharjee R."/>
            <person name="Rokhsar D.S."/>
        </authorList>
    </citation>
    <scope>NUCLEOTIDE SEQUENCE [LARGE SCALE GENOMIC DNA]</scope>
    <source>
        <strain evidence="2">cv. TDa95/00328</strain>
    </source>
</reference>
<dbReference type="EMBL" id="CM037011">
    <property type="protein sequence ID" value="KAH7691642.1"/>
    <property type="molecule type" value="Genomic_DNA"/>
</dbReference>